<dbReference type="Proteomes" id="UP000290204">
    <property type="component" value="Unassembled WGS sequence"/>
</dbReference>
<evidence type="ECO:0000256" key="1">
    <source>
        <dbReference type="SAM" id="SignalP"/>
    </source>
</evidence>
<dbReference type="RefSeq" id="WP_129130602.1">
    <property type="nucleotide sequence ID" value="NZ_SDHW01000002.1"/>
</dbReference>
<name>A0A4Q1CJ22_9BACT</name>
<dbReference type="PROSITE" id="PS51257">
    <property type="entry name" value="PROKAR_LIPOPROTEIN"/>
    <property type="match status" value="1"/>
</dbReference>
<sequence>MKTIEQMKKMFLSLALSAFLLSSCEVLSQLPGSIPGSTGVTEAEAGQGIKDALGQGLTRAVANLNKTDAFFGSDFYKILLPPEVQKVERTLRNIGLGNTVDKAILQINRGAEDAVGFATPIFVNAIKQMTITDAINIIKGPKDGATNYFRQKTTEQLIAAFSPAVKNSLDKVEATKYYGDLVNGYNRLPTTRNKLNPDLTAYVVGKAVDALFDQIAKEELEIRENPVKRTTEIMKKVFGAVWK</sequence>
<keyword evidence="3" id="KW-1185">Reference proteome</keyword>
<evidence type="ECO:0000313" key="3">
    <source>
        <dbReference type="Proteomes" id="UP000290204"/>
    </source>
</evidence>
<feature type="signal peptide" evidence="1">
    <location>
        <begin position="1"/>
        <end position="28"/>
    </location>
</feature>
<gene>
    <name evidence="2" type="ORF">ESA94_09260</name>
</gene>
<dbReference type="InterPro" id="IPR025245">
    <property type="entry name" value="DUF4197"/>
</dbReference>
<protein>
    <submittedName>
        <fullName evidence="2">DUF4197 domain-containing protein</fullName>
    </submittedName>
</protein>
<feature type="chain" id="PRO_5020383773" evidence="1">
    <location>
        <begin position="29"/>
        <end position="243"/>
    </location>
</feature>
<dbReference type="EMBL" id="SDHW01000002">
    <property type="protein sequence ID" value="RXK60641.1"/>
    <property type="molecule type" value="Genomic_DNA"/>
</dbReference>
<keyword evidence="1" id="KW-0732">Signal</keyword>
<dbReference type="AlphaFoldDB" id="A0A4Q1CJ22"/>
<reference evidence="2 3" key="1">
    <citation type="submission" date="2019-01" db="EMBL/GenBank/DDBJ databases">
        <title>Lacibacter sp. strain TTM-7.</title>
        <authorList>
            <person name="Chen W.-M."/>
        </authorList>
    </citation>
    <scope>NUCLEOTIDE SEQUENCE [LARGE SCALE GENOMIC DNA]</scope>
    <source>
        <strain evidence="2 3">TTM-7</strain>
    </source>
</reference>
<organism evidence="2 3">
    <name type="scientific">Lacibacter luteus</name>
    <dbReference type="NCBI Taxonomy" id="2508719"/>
    <lineage>
        <taxon>Bacteria</taxon>
        <taxon>Pseudomonadati</taxon>
        <taxon>Bacteroidota</taxon>
        <taxon>Chitinophagia</taxon>
        <taxon>Chitinophagales</taxon>
        <taxon>Chitinophagaceae</taxon>
        <taxon>Lacibacter</taxon>
    </lineage>
</organism>
<accession>A0A4Q1CJ22</accession>
<proteinExistence type="predicted"/>
<dbReference type="OrthoDB" id="5292580at2"/>
<comment type="caution">
    <text evidence="2">The sequence shown here is derived from an EMBL/GenBank/DDBJ whole genome shotgun (WGS) entry which is preliminary data.</text>
</comment>
<evidence type="ECO:0000313" key="2">
    <source>
        <dbReference type="EMBL" id="RXK60641.1"/>
    </source>
</evidence>
<dbReference type="Pfam" id="PF13852">
    <property type="entry name" value="DUF4197"/>
    <property type="match status" value="1"/>
</dbReference>